<evidence type="ECO:0000313" key="2">
    <source>
        <dbReference type="EMBL" id="CAL1396592.1"/>
    </source>
</evidence>
<dbReference type="GO" id="GO:0003676">
    <property type="term" value="F:nucleic acid binding"/>
    <property type="evidence" value="ECO:0007669"/>
    <property type="project" value="InterPro"/>
</dbReference>
<evidence type="ECO:0000313" key="3">
    <source>
        <dbReference type="Proteomes" id="UP001497516"/>
    </source>
</evidence>
<keyword evidence="3" id="KW-1185">Reference proteome</keyword>
<dbReference type="EMBL" id="OZ034819">
    <property type="protein sequence ID" value="CAL1396592.1"/>
    <property type="molecule type" value="Genomic_DNA"/>
</dbReference>
<sequence length="125" mass="13763">MRQYGQQIEEWARLPVEDIPLNPVVGDHEPILVGSFEFVCGWDGATRRGSHSASGMVLMTPSRVVLRASGIQIPVIDDPAMVELTALREAILLCLGQGFASVRFEGDAKVVIDKIRRGDSRDSRM</sequence>
<proteinExistence type="predicted"/>
<organism evidence="2 3">
    <name type="scientific">Linum trigynum</name>
    <dbReference type="NCBI Taxonomy" id="586398"/>
    <lineage>
        <taxon>Eukaryota</taxon>
        <taxon>Viridiplantae</taxon>
        <taxon>Streptophyta</taxon>
        <taxon>Embryophyta</taxon>
        <taxon>Tracheophyta</taxon>
        <taxon>Spermatophyta</taxon>
        <taxon>Magnoliopsida</taxon>
        <taxon>eudicotyledons</taxon>
        <taxon>Gunneridae</taxon>
        <taxon>Pentapetalae</taxon>
        <taxon>rosids</taxon>
        <taxon>fabids</taxon>
        <taxon>Malpighiales</taxon>
        <taxon>Linaceae</taxon>
        <taxon>Linum</taxon>
    </lineage>
</organism>
<dbReference type="Pfam" id="PF13456">
    <property type="entry name" value="RVT_3"/>
    <property type="match status" value="1"/>
</dbReference>
<dbReference type="AlphaFoldDB" id="A0AAV2FEX2"/>
<reference evidence="2 3" key="1">
    <citation type="submission" date="2024-04" db="EMBL/GenBank/DDBJ databases">
        <authorList>
            <person name="Fracassetti M."/>
        </authorList>
    </citation>
    <scope>NUCLEOTIDE SEQUENCE [LARGE SCALE GENOMIC DNA]</scope>
</reference>
<name>A0AAV2FEX2_9ROSI</name>
<evidence type="ECO:0000259" key="1">
    <source>
        <dbReference type="Pfam" id="PF13456"/>
    </source>
</evidence>
<dbReference type="InterPro" id="IPR002156">
    <property type="entry name" value="RNaseH_domain"/>
</dbReference>
<feature type="domain" description="RNase H type-1" evidence="1">
    <location>
        <begin position="43"/>
        <end position="120"/>
    </location>
</feature>
<gene>
    <name evidence="2" type="ORF">LTRI10_LOCUS36950</name>
</gene>
<dbReference type="Proteomes" id="UP001497516">
    <property type="component" value="Chromosome 6"/>
</dbReference>
<accession>A0AAV2FEX2</accession>
<dbReference type="GO" id="GO:0004523">
    <property type="term" value="F:RNA-DNA hybrid ribonuclease activity"/>
    <property type="evidence" value="ECO:0007669"/>
    <property type="project" value="InterPro"/>
</dbReference>
<protein>
    <recommendedName>
        <fullName evidence="1">RNase H type-1 domain-containing protein</fullName>
    </recommendedName>
</protein>